<reference evidence="3" key="1">
    <citation type="submission" date="2016-10" db="EMBL/GenBank/DDBJ databases">
        <authorList>
            <person name="Varghese N."/>
            <person name="Submissions S."/>
        </authorList>
    </citation>
    <scope>NUCLEOTIDE SEQUENCE [LARGE SCALE GENOMIC DNA]</scope>
    <source>
        <strain evidence="3">CGMCC 1.10784</strain>
    </source>
</reference>
<dbReference type="Pfam" id="PF03009">
    <property type="entry name" value="GDPD"/>
    <property type="match status" value="1"/>
</dbReference>
<dbReference type="InterPro" id="IPR017946">
    <property type="entry name" value="PLC-like_Pdiesterase_TIM-brl"/>
</dbReference>
<dbReference type="OrthoDB" id="384721at2"/>
<dbReference type="SUPFAM" id="SSF51695">
    <property type="entry name" value="PLC-like phosphodiesterases"/>
    <property type="match status" value="1"/>
</dbReference>
<dbReference type="InterPro" id="IPR030395">
    <property type="entry name" value="GP_PDE_dom"/>
</dbReference>
<feature type="domain" description="GP-PDE" evidence="1">
    <location>
        <begin position="16"/>
        <end position="251"/>
    </location>
</feature>
<proteinExistence type="predicted"/>
<name>A0A1I2BKI5_9BACL</name>
<dbReference type="PANTHER" id="PTHR46211">
    <property type="entry name" value="GLYCEROPHOSPHORYL DIESTER PHOSPHODIESTERASE"/>
    <property type="match status" value="1"/>
</dbReference>
<sequence>MTVEIEHDMKRNASSPIVIGHRGAAGEAPENTLASFRLAAEQGSHMVELDIHLSMDGKLIVCHDDTLDRTTDCSGAIRSLHSDVIREADAGSWFSPAFAGERVPFLEEVYDLLPEDVEINVEVKDSAGALLDEILLDYLRAENRLERTIVSSFDHKLLLRLKQAEPELRIGLLYAADLIHHASYAALLETEVWSLHPHHGLIGAQDAEDAVAAGLHIYPYTSNHPAEWDRLVSIGVTGIITDFPGRLKEYLGRL</sequence>
<dbReference type="Gene3D" id="3.20.20.190">
    <property type="entry name" value="Phosphatidylinositol (PI) phosphodiesterase"/>
    <property type="match status" value="1"/>
</dbReference>
<organism evidence="2 3">
    <name type="scientific">Paenibacillus catalpae</name>
    <dbReference type="NCBI Taxonomy" id="1045775"/>
    <lineage>
        <taxon>Bacteria</taxon>
        <taxon>Bacillati</taxon>
        <taxon>Bacillota</taxon>
        <taxon>Bacilli</taxon>
        <taxon>Bacillales</taxon>
        <taxon>Paenibacillaceae</taxon>
        <taxon>Paenibacillus</taxon>
    </lineage>
</organism>
<dbReference type="RefSeq" id="WP_091187474.1">
    <property type="nucleotide sequence ID" value="NZ_FOMT01000003.1"/>
</dbReference>
<dbReference type="STRING" id="1045775.SAMN05216378_3551"/>
<protein>
    <submittedName>
        <fullName evidence="2">Glycerophosphoryl diester phosphodiesterase</fullName>
    </submittedName>
</protein>
<dbReference type="GO" id="GO:0008081">
    <property type="term" value="F:phosphoric diester hydrolase activity"/>
    <property type="evidence" value="ECO:0007669"/>
    <property type="project" value="InterPro"/>
</dbReference>
<dbReference type="EMBL" id="FOMT01000003">
    <property type="protein sequence ID" value="SFE56308.1"/>
    <property type="molecule type" value="Genomic_DNA"/>
</dbReference>
<dbReference type="PANTHER" id="PTHR46211:SF14">
    <property type="entry name" value="GLYCEROPHOSPHODIESTER PHOSPHODIESTERASE"/>
    <property type="match status" value="1"/>
</dbReference>
<accession>A0A1I2BKI5</accession>
<dbReference type="PROSITE" id="PS51704">
    <property type="entry name" value="GP_PDE"/>
    <property type="match status" value="1"/>
</dbReference>
<evidence type="ECO:0000259" key="1">
    <source>
        <dbReference type="PROSITE" id="PS51704"/>
    </source>
</evidence>
<dbReference type="AlphaFoldDB" id="A0A1I2BKI5"/>
<gene>
    <name evidence="2" type="ORF">SAMN05216378_3551</name>
</gene>
<dbReference type="Proteomes" id="UP000198855">
    <property type="component" value="Unassembled WGS sequence"/>
</dbReference>
<evidence type="ECO:0000313" key="2">
    <source>
        <dbReference type="EMBL" id="SFE56308.1"/>
    </source>
</evidence>
<dbReference type="GO" id="GO:0006629">
    <property type="term" value="P:lipid metabolic process"/>
    <property type="evidence" value="ECO:0007669"/>
    <property type="project" value="InterPro"/>
</dbReference>
<evidence type="ECO:0000313" key="3">
    <source>
        <dbReference type="Proteomes" id="UP000198855"/>
    </source>
</evidence>
<keyword evidence="3" id="KW-1185">Reference proteome</keyword>